<evidence type="ECO:0000313" key="3">
    <source>
        <dbReference type="EMBL" id="KAL1867166.1"/>
    </source>
</evidence>
<organism evidence="3 4">
    <name type="scientific">Phialemonium thermophilum</name>
    <dbReference type="NCBI Taxonomy" id="223376"/>
    <lineage>
        <taxon>Eukaryota</taxon>
        <taxon>Fungi</taxon>
        <taxon>Dikarya</taxon>
        <taxon>Ascomycota</taxon>
        <taxon>Pezizomycotina</taxon>
        <taxon>Sordariomycetes</taxon>
        <taxon>Sordariomycetidae</taxon>
        <taxon>Cephalothecales</taxon>
        <taxon>Cephalothecaceae</taxon>
        <taxon>Phialemonium</taxon>
    </lineage>
</organism>
<dbReference type="SUPFAM" id="SSF63829">
    <property type="entry name" value="Calcium-dependent phosphotriesterase"/>
    <property type="match status" value="1"/>
</dbReference>
<keyword evidence="1" id="KW-1133">Transmembrane helix</keyword>
<dbReference type="PANTHER" id="PTHR42060">
    <property type="entry name" value="NHL REPEAT-CONTAINING PROTEIN-RELATED"/>
    <property type="match status" value="1"/>
</dbReference>
<evidence type="ECO:0000259" key="2">
    <source>
        <dbReference type="Pfam" id="PF08450"/>
    </source>
</evidence>
<dbReference type="Proteomes" id="UP001586593">
    <property type="component" value="Unassembled WGS sequence"/>
</dbReference>
<dbReference type="InterPro" id="IPR011042">
    <property type="entry name" value="6-blade_b-propeller_TolB-like"/>
</dbReference>
<evidence type="ECO:0000256" key="1">
    <source>
        <dbReference type="SAM" id="Phobius"/>
    </source>
</evidence>
<keyword evidence="4" id="KW-1185">Reference proteome</keyword>
<feature type="transmembrane region" description="Helical" evidence="1">
    <location>
        <begin position="21"/>
        <end position="40"/>
    </location>
</feature>
<protein>
    <recommendedName>
        <fullName evidence="2">SMP-30/Gluconolactonase/LRE-like region domain-containing protein</fullName>
    </recommendedName>
</protein>
<dbReference type="PANTHER" id="PTHR42060:SF1">
    <property type="entry name" value="NHL REPEAT-CONTAINING PROTEIN"/>
    <property type="match status" value="1"/>
</dbReference>
<keyword evidence="1" id="KW-0472">Membrane</keyword>
<dbReference type="InterPro" id="IPR052998">
    <property type="entry name" value="Hetero-Diels-Alderase-like"/>
</dbReference>
<gene>
    <name evidence="3" type="ORF">VTK73DRAFT_4278</name>
</gene>
<dbReference type="EMBL" id="JAZHXJ010000245">
    <property type="protein sequence ID" value="KAL1867166.1"/>
    <property type="molecule type" value="Genomic_DNA"/>
</dbReference>
<evidence type="ECO:0000313" key="4">
    <source>
        <dbReference type="Proteomes" id="UP001586593"/>
    </source>
</evidence>
<sequence length="371" mass="39066">MYSIMAHYCTWIRKDDHHPDGLVLAVSTLLVGVIAAVAPLPGGAVRTVFEFPNDTYIENLAVRSNGQVLTCDLSKPQLDLFDPAAVGRSKAILVHEFPNSLGLSGIAEYEPDVFAVISGNFSFATGDVGIGSWQIWGVDLRNVGIVSRGGRKQVFPPPKVHLIASVAPAHFLNGISLLSQEHGTLLVGDVNGGAIYRVDVPTGHFEVVLNNTFTAAVPAAPFPLAGVNGVHVRNGDTLYFTNIGKGTFSRVRIHQDGTPAGPITTIAHTFGPPDQFDDFTFDCEGNAFLVTGGGNSIEMITPHGHREVIIAGNVNSTAIAEPTSCAFGRGPFDKNVLYVTTAGGLAVPVDGDEIIGGQLVAVVTRSKGSSC</sequence>
<dbReference type="InterPro" id="IPR013658">
    <property type="entry name" value="SGL"/>
</dbReference>
<dbReference type="Pfam" id="PF08450">
    <property type="entry name" value="SGL"/>
    <property type="match status" value="1"/>
</dbReference>
<feature type="domain" description="SMP-30/Gluconolactonase/LRE-like region" evidence="2">
    <location>
        <begin position="217"/>
        <end position="342"/>
    </location>
</feature>
<reference evidence="3 4" key="1">
    <citation type="journal article" date="2024" name="Commun. Biol.">
        <title>Comparative genomic analysis of thermophilic fungi reveals convergent evolutionary adaptations and gene losses.</title>
        <authorList>
            <person name="Steindorff A.S."/>
            <person name="Aguilar-Pontes M.V."/>
            <person name="Robinson A.J."/>
            <person name="Andreopoulos B."/>
            <person name="LaButti K."/>
            <person name="Kuo A."/>
            <person name="Mondo S."/>
            <person name="Riley R."/>
            <person name="Otillar R."/>
            <person name="Haridas S."/>
            <person name="Lipzen A."/>
            <person name="Grimwood J."/>
            <person name="Schmutz J."/>
            <person name="Clum A."/>
            <person name="Reid I.D."/>
            <person name="Moisan M.C."/>
            <person name="Butler G."/>
            <person name="Nguyen T.T.M."/>
            <person name="Dewar K."/>
            <person name="Conant G."/>
            <person name="Drula E."/>
            <person name="Henrissat B."/>
            <person name="Hansel C."/>
            <person name="Singer S."/>
            <person name="Hutchinson M.I."/>
            <person name="de Vries R.P."/>
            <person name="Natvig D.O."/>
            <person name="Powell A.J."/>
            <person name="Tsang A."/>
            <person name="Grigoriev I.V."/>
        </authorList>
    </citation>
    <scope>NUCLEOTIDE SEQUENCE [LARGE SCALE GENOMIC DNA]</scope>
    <source>
        <strain evidence="3 4">ATCC 24622</strain>
    </source>
</reference>
<proteinExistence type="predicted"/>
<comment type="caution">
    <text evidence="3">The sequence shown here is derived from an EMBL/GenBank/DDBJ whole genome shotgun (WGS) entry which is preliminary data.</text>
</comment>
<accession>A0ABR3WU10</accession>
<dbReference type="Gene3D" id="2.120.10.30">
    <property type="entry name" value="TolB, C-terminal domain"/>
    <property type="match status" value="1"/>
</dbReference>
<name>A0ABR3WU10_9PEZI</name>
<keyword evidence="1" id="KW-0812">Transmembrane</keyword>